<reference evidence="3 4" key="1">
    <citation type="submission" date="2018-12" db="EMBL/GenBank/DDBJ databases">
        <authorList>
            <consortium name="Pathogen Informatics"/>
        </authorList>
    </citation>
    <scope>NUCLEOTIDE SEQUENCE [LARGE SCALE GENOMIC DNA]</scope>
    <source>
        <strain evidence="3 4">NCTC13354</strain>
    </source>
</reference>
<dbReference type="PANTHER" id="PTHR43022:SF1">
    <property type="entry name" value="PROTEIN SMF"/>
    <property type="match status" value="1"/>
</dbReference>
<dbReference type="EMBL" id="LR134476">
    <property type="protein sequence ID" value="VEI12686.1"/>
    <property type="molecule type" value="Genomic_DNA"/>
</dbReference>
<dbReference type="Gene3D" id="3.40.50.450">
    <property type="match status" value="1"/>
</dbReference>
<accession>A0A448PCN1</accession>
<dbReference type="RefSeq" id="WP_126415870.1">
    <property type="nucleotide sequence ID" value="NZ_LR134476.1"/>
</dbReference>
<dbReference type="KEGG" id="tbw:NCTC13354_00375"/>
<proteinExistence type="inferred from homology"/>
<dbReference type="GO" id="GO:0009294">
    <property type="term" value="P:DNA-mediated transformation"/>
    <property type="evidence" value="ECO:0007669"/>
    <property type="project" value="InterPro"/>
</dbReference>
<dbReference type="Proteomes" id="UP000269542">
    <property type="component" value="Chromosome"/>
</dbReference>
<evidence type="ECO:0000256" key="1">
    <source>
        <dbReference type="ARBA" id="ARBA00006525"/>
    </source>
</evidence>
<dbReference type="NCBIfam" id="TIGR00732">
    <property type="entry name" value="dprA"/>
    <property type="match status" value="1"/>
</dbReference>
<dbReference type="InterPro" id="IPR003488">
    <property type="entry name" value="DprA"/>
</dbReference>
<sequence length="368" mass="38708">MDNRLARIEWSRITEGADQAAHGLIARLGAAASLEAVRSGEGLTPDEEQVARRWRHRLDGLSPFREKSLAALGITVLAPEDELWPEQINDLGAETPLLLWVKGNPEVLSSRPAVAIVGSRAATADGKRIARDFACDISDTTTVVSGGAFGIDAAAHGGALLAEKPTVIVSAGGADRVYPRAHEALFAAVLDGEGAVVSESPIGAAPQRFRFLARNRIIAALARATLVVEAPVRSGALSTARHAMKIGRDVGAVPGQIDSIQSHGCIDLLRNGATAIASADHLRELVGPFDVQPTLAADFFSFGAADDFDLRTARTFDAVPVSHSADAHSIASVAGLTVAETLTALGKLTLGGHVEENRGRWRRSRIKA</sequence>
<name>A0A448PCN1_9ACTO</name>
<evidence type="ECO:0000259" key="2">
    <source>
        <dbReference type="Pfam" id="PF02481"/>
    </source>
</evidence>
<evidence type="ECO:0000313" key="4">
    <source>
        <dbReference type="Proteomes" id="UP000269542"/>
    </source>
</evidence>
<organism evidence="3 4">
    <name type="scientific">Trueperella bialowiezensis</name>
    <dbReference type="NCBI Taxonomy" id="312285"/>
    <lineage>
        <taxon>Bacteria</taxon>
        <taxon>Bacillati</taxon>
        <taxon>Actinomycetota</taxon>
        <taxon>Actinomycetes</taxon>
        <taxon>Actinomycetales</taxon>
        <taxon>Actinomycetaceae</taxon>
        <taxon>Trueperella</taxon>
    </lineage>
</organism>
<gene>
    <name evidence="3" type="primary">smf</name>
    <name evidence="3" type="ORF">NCTC13354_00375</name>
</gene>
<comment type="similarity">
    <text evidence="1">Belongs to the DprA/Smf family.</text>
</comment>
<dbReference type="InterPro" id="IPR057666">
    <property type="entry name" value="DrpA_SLOG"/>
</dbReference>
<dbReference type="PANTHER" id="PTHR43022">
    <property type="entry name" value="PROTEIN SMF"/>
    <property type="match status" value="1"/>
</dbReference>
<keyword evidence="4" id="KW-1185">Reference proteome</keyword>
<protein>
    <submittedName>
        <fullName evidence="3">DNA protecting protein DprA</fullName>
    </submittedName>
</protein>
<dbReference type="Pfam" id="PF02481">
    <property type="entry name" value="DNA_processg_A"/>
    <property type="match status" value="1"/>
</dbReference>
<feature type="domain" description="Smf/DprA SLOG" evidence="2">
    <location>
        <begin position="76"/>
        <end position="284"/>
    </location>
</feature>
<dbReference type="SUPFAM" id="SSF102405">
    <property type="entry name" value="MCP/YpsA-like"/>
    <property type="match status" value="1"/>
</dbReference>
<dbReference type="OrthoDB" id="9785707at2"/>
<evidence type="ECO:0000313" key="3">
    <source>
        <dbReference type="EMBL" id="VEI12686.1"/>
    </source>
</evidence>
<dbReference type="AlphaFoldDB" id="A0A448PCN1"/>